<name>A0A9D5A0P1_PEA</name>
<evidence type="ECO:0000313" key="2">
    <source>
        <dbReference type="EMBL" id="KAI5392992.1"/>
    </source>
</evidence>
<proteinExistence type="predicted"/>
<dbReference type="SUPFAM" id="SSF53098">
    <property type="entry name" value="Ribonuclease H-like"/>
    <property type="match status" value="1"/>
</dbReference>
<sequence length="262" mass="30082">MFTSEEWLNLNASKEVKGKKTTAIVLQVSFLEDIVYTLKAMWSLVKVLSLIDNEKKPTMSNIYHAMLEVKELITKIFNNNESKYKDIIYIVDRRWSIQFHHHLHTIRYYLNLRYFYSNPMIKNDDKLLDDLYACIDKLSASIEVVDAIHGELSKQKMSVGHFALKEALRQMDDVVVDIEIASGVAEPTINSRSQATLQKKATAPPPLTPSSSRYKPKEKKMVVVDDEFGDQEYIGEDEEIEKDEEDASVGGSDDEDLYFNDS</sequence>
<evidence type="ECO:0000313" key="3">
    <source>
        <dbReference type="Proteomes" id="UP001058974"/>
    </source>
</evidence>
<dbReference type="Gramene" id="Psat06G0022900-T1">
    <property type="protein sequence ID" value="KAI5392992.1"/>
    <property type="gene ID" value="KIW84_060229"/>
</dbReference>
<accession>A0A9D5A0P1</accession>
<dbReference type="InterPro" id="IPR012337">
    <property type="entry name" value="RNaseH-like_sf"/>
</dbReference>
<dbReference type="Proteomes" id="UP001058974">
    <property type="component" value="Chromosome 6"/>
</dbReference>
<dbReference type="AlphaFoldDB" id="A0A9D5A0P1"/>
<organism evidence="2 3">
    <name type="scientific">Pisum sativum</name>
    <name type="common">Garden pea</name>
    <name type="synonym">Lathyrus oleraceus</name>
    <dbReference type="NCBI Taxonomy" id="3888"/>
    <lineage>
        <taxon>Eukaryota</taxon>
        <taxon>Viridiplantae</taxon>
        <taxon>Streptophyta</taxon>
        <taxon>Embryophyta</taxon>
        <taxon>Tracheophyta</taxon>
        <taxon>Spermatophyta</taxon>
        <taxon>Magnoliopsida</taxon>
        <taxon>eudicotyledons</taxon>
        <taxon>Gunneridae</taxon>
        <taxon>Pentapetalae</taxon>
        <taxon>rosids</taxon>
        <taxon>fabids</taxon>
        <taxon>Fabales</taxon>
        <taxon>Fabaceae</taxon>
        <taxon>Papilionoideae</taxon>
        <taxon>50 kb inversion clade</taxon>
        <taxon>NPAAA clade</taxon>
        <taxon>Hologalegina</taxon>
        <taxon>IRL clade</taxon>
        <taxon>Fabeae</taxon>
        <taxon>Lathyrus</taxon>
    </lineage>
</organism>
<keyword evidence="3" id="KW-1185">Reference proteome</keyword>
<reference evidence="2 3" key="1">
    <citation type="journal article" date="2022" name="Nat. Genet.">
        <title>Improved pea reference genome and pan-genome highlight genomic features and evolutionary characteristics.</title>
        <authorList>
            <person name="Yang T."/>
            <person name="Liu R."/>
            <person name="Luo Y."/>
            <person name="Hu S."/>
            <person name="Wang D."/>
            <person name="Wang C."/>
            <person name="Pandey M.K."/>
            <person name="Ge S."/>
            <person name="Xu Q."/>
            <person name="Li N."/>
            <person name="Li G."/>
            <person name="Huang Y."/>
            <person name="Saxena R.K."/>
            <person name="Ji Y."/>
            <person name="Li M."/>
            <person name="Yan X."/>
            <person name="He Y."/>
            <person name="Liu Y."/>
            <person name="Wang X."/>
            <person name="Xiang C."/>
            <person name="Varshney R.K."/>
            <person name="Ding H."/>
            <person name="Gao S."/>
            <person name="Zong X."/>
        </authorList>
    </citation>
    <scope>NUCLEOTIDE SEQUENCE [LARGE SCALE GENOMIC DNA]</scope>
    <source>
        <strain evidence="2 3">cv. Zhongwan 6</strain>
    </source>
</reference>
<comment type="caution">
    <text evidence="2">The sequence shown here is derived from an EMBL/GenBank/DDBJ whole genome shotgun (WGS) entry which is preliminary data.</text>
</comment>
<protein>
    <submittedName>
        <fullName evidence="2">Uncharacterized protein</fullName>
    </submittedName>
</protein>
<dbReference type="EMBL" id="JAMSHJ010000006">
    <property type="protein sequence ID" value="KAI5392992.1"/>
    <property type="molecule type" value="Genomic_DNA"/>
</dbReference>
<gene>
    <name evidence="2" type="ORF">KIW84_060229</name>
</gene>
<feature type="compositionally biased region" description="Acidic residues" evidence="1">
    <location>
        <begin position="224"/>
        <end position="262"/>
    </location>
</feature>
<feature type="region of interest" description="Disordered" evidence="1">
    <location>
        <begin position="191"/>
        <end position="262"/>
    </location>
</feature>
<evidence type="ECO:0000256" key="1">
    <source>
        <dbReference type="SAM" id="MobiDB-lite"/>
    </source>
</evidence>